<dbReference type="GO" id="GO:0019843">
    <property type="term" value="F:rRNA binding"/>
    <property type="evidence" value="ECO:0007669"/>
    <property type="project" value="UniProtKB-UniRule"/>
</dbReference>
<evidence type="ECO:0000256" key="5">
    <source>
        <dbReference type="HAMAP-Rule" id="MF_01365"/>
    </source>
</evidence>
<dbReference type="PANTHER" id="PTHR11655:SF14">
    <property type="entry name" value="LARGE RIBOSOMAL SUBUNIT PROTEIN UL6M"/>
    <property type="match status" value="1"/>
</dbReference>
<feature type="domain" description="Large ribosomal subunit protein uL6 alpha-beta" evidence="8">
    <location>
        <begin position="90"/>
        <end position="167"/>
    </location>
</feature>
<name>A0A9D7XGF1_9BACT</name>
<proteinExistence type="inferred from homology"/>
<comment type="function">
    <text evidence="5 7">This protein binds to the 23S rRNA, and is important in its secondary structure. It is located near the subunit interface in the base of the L7/L12 stalk, and near the tRNA binding site of the peptidyltransferase center.</text>
</comment>
<sequence>MSRIGKKLISLPAGVEIKLNKNTLTAKGPNGTLTQVIDPDMGVDIDGGVITITRPTEQKRHKSMHGLTRSLVSNLVTGVSTGFTKEMELVGVGYRVSNVGNLLELSVGYSHPIMFYIPDEVNVATLTEKGQNPKIILKGSDKQLLGQICAKIRAFKKPEPFKGKGIKFVGEIIRRKAGKSAGKK</sequence>
<dbReference type="GO" id="GO:0002181">
    <property type="term" value="P:cytoplasmic translation"/>
    <property type="evidence" value="ECO:0007669"/>
    <property type="project" value="TreeGrafter"/>
</dbReference>
<evidence type="ECO:0000313" key="10">
    <source>
        <dbReference type="Proteomes" id="UP000808349"/>
    </source>
</evidence>
<dbReference type="InterPro" id="IPR000702">
    <property type="entry name" value="Ribosomal_uL6-like"/>
</dbReference>
<evidence type="ECO:0000256" key="6">
    <source>
        <dbReference type="RuleBase" id="RU003869"/>
    </source>
</evidence>
<dbReference type="InterPro" id="IPR019906">
    <property type="entry name" value="Ribosomal_uL6_bac-type"/>
</dbReference>
<gene>
    <name evidence="5 9" type="primary">rplF</name>
    <name evidence="9" type="ORF">IPO85_19620</name>
</gene>
<dbReference type="GO" id="GO:0003735">
    <property type="term" value="F:structural constituent of ribosome"/>
    <property type="evidence" value="ECO:0007669"/>
    <property type="project" value="UniProtKB-UniRule"/>
</dbReference>
<organism evidence="9 10">
    <name type="scientific">Candidatus Defluviibacterium haderslevense</name>
    <dbReference type="NCBI Taxonomy" id="2981993"/>
    <lineage>
        <taxon>Bacteria</taxon>
        <taxon>Pseudomonadati</taxon>
        <taxon>Bacteroidota</taxon>
        <taxon>Saprospiria</taxon>
        <taxon>Saprospirales</taxon>
        <taxon>Saprospiraceae</taxon>
        <taxon>Candidatus Defluviibacterium</taxon>
    </lineage>
</organism>
<keyword evidence="1 5" id="KW-0699">rRNA-binding</keyword>
<dbReference type="PRINTS" id="PR00059">
    <property type="entry name" value="RIBOSOMALL6"/>
</dbReference>
<comment type="subunit">
    <text evidence="5">Part of the 50S ribosomal subunit.</text>
</comment>
<evidence type="ECO:0000256" key="7">
    <source>
        <dbReference type="RuleBase" id="RU003870"/>
    </source>
</evidence>
<dbReference type="EMBL" id="JADKFW010000021">
    <property type="protein sequence ID" value="MBK9719681.1"/>
    <property type="molecule type" value="Genomic_DNA"/>
</dbReference>
<dbReference type="PANTHER" id="PTHR11655">
    <property type="entry name" value="60S/50S RIBOSOMAL PROTEIN L6/L9"/>
    <property type="match status" value="1"/>
</dbReference>
<evidence type="ECO:0000259" key="8">
    <source>
        <dbReference type="Pfam" id="PF00347"/>
    </source>
</evidence>
<evidence type="ECO:0000256" key="2">
    <source>
        <dbReference type="ARBA" id="ARBA00022884"/>
    </source>
</evidence>
<dbReference type="InterPro" id="IPR020040">
    <property type="entry name" value="Ribosomal_uL6_a/b-dom"/>
</dbReference>
<keyword evidence="3 5" id="KW-0689">Ribosomal protein</keyword>
<dbReference type="FunFam" id="3.90.930.12:FF:000002">
    <property type="entry name" value="50S ribosomal protein L6"/>
    <property type="match status" value="1"/>
</dbReference>
<dbReference type="PIRSF" id="PIRSF002162">
    <property type="entry name" value="Ribosomal_L6"/>
    <property type="match status" value="1"/>
</dbReference>
<dbReference type="NCBIfam" id="TIGR03654">
    <property type="entry name" value="L6_bact"/>
    <property type="match status" value="1"/>
</dbReference>
<comment type="similarity">
    <text evidence="5 6">Belongs to the universal ribosomal protein uL6 family.</text>
</comment>
<evidence type="ECO:0000256" key="4">
    <source>
        <dbReference type="ARBA" id="ARBA00023274"/>
    </source>
</evidence>
<protein>
    <recommendedName>
        <fullName evidence="5">Large ribosomal subunit protein uL6</fullName>
    </recommendedName>
</protein>
<dbReference type="GO" id="GO:0022625">
    <property type="term" value="C:cytosolic large ribosomal subunit"/>
    <property type="evidence" value="ECO:0007669"/>
    <property type="project" value="UniProtKB-UniRule"/>
</dbReference>
<keyword evidence="4 5" id="KW-0687">Ribonucleoprotein</keyword>
<evidence type="ECO:0000313" key="9">
    <source>
        <dbReference type="EMBL" id="MBK9719681.1"/>
    </source>
</evidence>
<dbReference type="SUPFAM" id="SSF56053">
    <property type="entry name" value="Ribosomal protein L6"/>
    <property type="match status" value="2"/>
</dbReference>
<evidence type="ECO:0000256" key="3">
    <source>
        <dbReference type="ARBA" id="ARBA00022980"/>
    </source>
</evidence>
<accession>A0A9D7XGF1</accession>
<reference evidence="9 10" key="1">
    <citation type="submission" date="2020-10" db="EMBL/GenBank/DDBJ databases">
        <title>Connecting structure to function with the recovery of over 1000 high-quality activated sludge metagenome-assembled genomes encoding full-length rRNA genes using long-read sequencing.</title>
        <authorList>
            <person name="Singleton C.M."/>
            <person name="Petriglieri F."/>
            <person name="Kristensen J.M."/>
            <person name="Kirkegaard R.H."/>
            <person name="Michaelsen T.Y."/>
            <person name="Andersen M.H."/>
            <person name="Karst S.M."/>
            <person name="Dueholm M.S."/>
            <person name="Nielsen P.H."/>
            <person name="Albertsen M."/>
        </authorList>
    </citation>
    <scope>NUCLEOTIDE SEQUENCE [LARGE SCALE GENOMIC DNA]</scope>
    <source>
        <strain evidence="9">Ribe_18-Q3-R11-54_BAT3C.373</strain>
    </source>
</reference>
<evidence type="ECO:0000256" key="1">
    <source>
        <dbReference type="ARBA" id="ARBA00022730"/>
    </source>
</evidence>
<feature type="domain" description="Large ribosomal subunit protein uL6 alpha-beta" evidence="8">
    <location>
        <begin position="12"/>
        <end position="82"/>
    </location>
</feature>
<comment type="caution">
    <text evidence="9">The sequence shown here is derived from an EMBL/GenBank/DDBJ whole genome shotgun (WGS) entry which is preliminary data.</text>
</comment>
<dbReference type="InterPro" id="IPR036789">
    <property type="entry name" value="Ribosomal_uL6-like_a/b-dom_sf"/>
</dbReference>
<dbReference type="Gene3D" id="3.90.930.12">
    <property type="entry name" value="Ribosomal protein L6, alpha-beta domain"/>
    <property type="match status" value="2"/>
</dbReference>
<dbReference type="Proteomes" id="UP000808349">
    <property type="component" value="Unassembled WGS sequence"/>
</dbReference>
<dbReference type="HAMAP" id="MF_01365_B">
    <property type="entry name" value="Ribosomal_uL6_B"/>
    <property type="match status" value="1"/>
</dbReference>
<dbReference type="Pfam" id="PF00347">
    <property type="entry name" value="Ribosomal_L6"/>
    <property type="match status" value="2"/>
</dbReference>
<dbReference type="AlphaFoldDB" id="A0A9D7XGF1"/>
<keyword evidence="2 5" id="KW-0694">RNA-binding</keyword>